<feature type="region of interest" description="Disordered" evidence="1">
    <location>
        <begin position="153"/>
        <end position="213"/>
    </location>
</feature>
<sequence>MSGAGGGRGGWGGGGGGGRGAGFPLGGMLYSDGVAAEDDDALALELRGPSITVAASGVERVAAEKQLAVLHAQQFSPYWLDIEPRKDQVQELPRYSDRYQPERGAPSNATSFLRAVPLQQGVFPPQLWESFTSSEVRRERRAARRGRVAIDWDQLGLEEKKTGEGDEDAPPESDEEDLGEYEDEEDDDYVQNYFDNGEDDDGGDEGGEEMAYD</sequence>
<gene>
    <name evidence="2" type="ORF">MCUN1_000354</name>
</gene>
<feature type="compositionally biased region" description="Acidic residues" evidence="1">
    <location>
        <begin position="196"/>
        <end position="213"/>
    </location>
</feature>
<dbReference type="Proteomes" id="UP001219933">
    <property type="component" value="Chromosome 1"/>
</dbReference>
<keyword evidence="3" id="KW-1185">Reference proteome</keyword>
<protein>
    <recommendedName>
        <fullName evidence="4">DNA-directed RNA polymerase III subunit</fullName>
    </recommendedName>
</protein>
<accession>A0AAF0J9Q4</accession>
<evidence type="ECO:0000256" key="1">
    <source>
        <dbReference type="SAM" id="MobiDB-lite"/>
    </source>
</evidence>
<dbReference type="GO" id="GO:0006383">
    <property type="term" value="P:transcription by RNA polymerase III"/>
    <property type="evidence" value="ECO:0007669"/>
    <property type="project" value="UniProtKB-UniRule"/>
</dbReference>
<feature type="compositionally biased region" description="Acidic residues" evidence="1">
    <location>
        <begin position="165"/>
        <end position="189"/>
    </location>
</feature>
<name>A0AAF0J9Q4_9BASI</name>
<organism evidence="2 3">
    <name type="scientific">Malassezia cuniculi</name>
    <dbReference type="NCBI Taxonomy" id="948313"/>
    <lineage>
        <taxon>Eukaryota</taxon>
        <taxon>Fungi</taxon>
        <taxon>Dikarya</taxon>
        <taxon>Basidiomycota</taxon>
        <taxon>Ustilaginomycotina</taxon>
        <taxon>Malasseziomycetes</taxon>
        <taxon>Malasseziales</taxon>
        <taxon>Malasseziaceae</taxon>
        <taxon>Malassezia</taxon>
    </lineage>
</organism>
<reference evidence="2" key="1">
    <citation type="submission" date="2023-03" db="EMBL/GenBank/DDBJ databases">
        <title>Mating type loci evolution in Malassezia.</title>
        <authorList>
            <person name="Coelho M.A."/>
        </authorList>
    </citation>
    <scope>NUCLEOTIDE SEQUENCE</scope>
    <source>
        <strain evidence="2">CBS 11721</strain>
    </source>
</reference>
<evidence type="ECO:0000313" key="2">
    <source>
        <dbReference type="EMBL" id="WFD33541.1"/>
    </source>
</evidence>
<evidence type="ECO:0008006" key="4">
    <source>
        <dbReference type="Google" id="ProtNLM"/>
    </source>
</evidence>
<proteinExistence type="predicted"/>
<dbReference type="EMBL" id="CP119877">
    <property type="protein sequence ID" value="WFD33541.1"/>
    <property type="molecule type" value="Genomic_DNA"/>
</dbReference>
<dbReference type="GO" id="GO:0005666">
    <property type="term" value="C:RNA polymerase III complex"/>
    <property type="evidence" value="ECO:0007669"/>
    <property type="project" value="UniProtKB-UniRule"/>
</dbReference>
<dbReference type="AlphaFoldDB" id="A0AAF0J9Q4"/>
<evidence type="ECO:0000313" key="3">
    <source>
        <dbReference type="Proteomes" id="UP001219933"/>
    </source>
</evidence>